<dbReference type="InterPro" id="IPR003205">
    <property type="entry name" value="Cyt_c_oxidase_su8"/>
</dbReference>
<dbReference type="GO" id="GO:0006123">
    <property type="term" value="P:mitochondrial electron transport, cytochrome c to oxygen"/>
    <property type="evidence" value="ECO:0007669"/>
    <property type="project" value="InterPro"/>
</dbReference>
<sequence>MLGSIIARGGLGRALLTARTQIQQRAGITSGEAKNPMTSTDRAIGAVVIGAGVMGVPVWILCNLKRYQGKE</sequence>
<keyword evidence="1" id="KW-0812">Transmembrane</keyword>
<gene>
    <name evidence="2" type="primary">Hypp2761</name>
    <name evidence="2" type="ORF">BLAG_LOCUS18349</name>
</gene>
<evidence type="ECO:0000256" key="1">
    <source>
        <dbReference type="SAM" id="Phobius"/>
    </source>
</evidence>
<evidence type="ECO:0000313" key="2">
    <source>
        <dbReference type="EMBL" id="CAH1263771.1"/>
    </source>
</evidence>
<accession>A0A8J9ZX73</accession>
<keyword evidence="3" id="KW-1185">Reference proteome</keyword>
<protein>
    <submittedName>
        <fullName evidence="2">Hypp2761 protein</fullName>
    </submittedName>
</protein>
<reference evidence="2" key="1">
    <citation type="submission" date="2022-01" db="EMBL/GenBank/DDBJ databases">
        <authorList>
            <person name="Braso-Vives M."/>
        </authorList>
    </citation>
    <scope>NUCLEOTIDE SEQUENCE</scope>
</reference>
<keyword evidence="1" id="KW-1133">Transmembrane helix</keyword>
<organism evidence="2 3">
    <name type="scientific">Branchiostoma lanceolatum</name>
    <name type="common">Common lancelet</name>
    <name type="synonym">Amphioxus lanceolatum</name>
    <dbReference type="NCBI Taxonomy" id="7740"/>
    <lineage>
        <taxon>Eukaryota</taxon>
        <taxon>Metazoa</taxon>
        <taxon>Chordata</taxon>
        <taxon>Cephalochordata</taxon>
        <taxon>Leptocardii</taxon>
        <taxon>Amphioxiformes</taxon>
        <taxon>Branchiostomatidae</taxon>
        <taxon>Branchiostoma</taxon>
    </lineage>
</organism>
<proteinExistence type="predicted"/>
<dbReference type="UniPathway" id="UPA00705"/>
<dbReference type="AlphaFoldDB" id="A0A8J9ZX73"/>
<dbReference type="Proteomes" id="UP000838412">
    <property type="component" value="Chromosome 4"/>
</dbReference>
<keyword evidence="1" id="KW-0472">Membrane</keyword>
<dbReference type="Pfam" id="PF02285">
    <property type="entry name" value="COX8"/>
    <property type="match status" value="1"/>
</dbReference>
<dbReference type="GO" id="GO:0005739">
    <property type="term" value="C:mitochondrion"/>
    <property type="evidence" value="ECO:0007669"/>
    <property type="project" value="GOC"/>
</dbReference>
<feature type="transmembrane region" description="Helical" evidence="1">
    <location>
        <begin position="43"/>
        <end position="62"/>
    </location>
</feature>
<dbReference type="EMBL" id="OV696689">
    <property type="protein sequence ID" value="CAH1263771.1"/>
    <property type="molecule type" value="Genomic_DNA"/>
</dbReference>
<evidence type="ECO:0000313" key="3">
    <source>
        <dbReference type="Proteomes" id="UP000838412"/>
    </source>
</evidence>
<name>A0A8J9ZX73_BRALA</name>